<protein>
    <submittedName>
        <fullName evidence="1">Uncharacterized protein</fullName>
    </submittedName>
</protein>
<dbReference type="Proteomes" id="UP001055072">
    <property type="component" value="Unassembled WGS sequence"/>
</dbReference>
<accession>A0ACB8TW47</accession>
<comment type="caution">
    <text evidence="1">The sequence shown here is derived from an EMBL/GenBank/DDBJ whole genome shotgun (WGS) entry which is preliminary data.</text>
</comment>
<organism evidence="1 2">
    <name type="scientific">Irpex rosettiformis</name>
    <dbReference type="NCBI Taxonomy" id="378272"/>
    <lineage>
        <taxon>Eukaryota</taxon>
        <taxon>Fungi</taxon>
        <taxon>Dikarya</taxon>
        <taxon>Basidiomycota</taxon>
        <taxon>Agaricomycotina</taxon>
        <taxon>Agaricomycetes</taxon>
        <taxon>Polyporales</taxon>
        <taxon>Irpicaceae</taxon>
        <taxon>Irpex</taxon>
    </lineage>
</organism>
<evidence type="ECO:0000313" key="1">
    <source>
        <dbReference type="EMBL" id="KAI0086213.1"/>
    </source>
</evidence>
<reference evidence="1" key="1">
    <citation type="journal article" date="2021" name="Environ. Microbiol.">
        <title>Gene family expansions and transcriptome signatures uncover fungal adaptations to wood decay.</title>
        <authorList>
            <person name="Hage H."/>
            <person name="Miyauchi S."/>
            <person name="Viragh M."/>
            <person name="Drula E."/>
            <person name="Min B."/>
            <person name="Chaduli D."/>
            <person name="Navarro D."/>
            <person name="Favel A."/>
            <person name="Norest M."/>
            <person name="Lesage-Meessen L."/>
            <person name="Balint B."/>
            <person name="Merenyi Z."/>
            <person name="de Eugenio L."/>
            <person name="Morin E."/>
            <person name="Martinez A.T."/>
            <person name="Baldrian P."/>
            <person name="Stursova M."/>
            <person name="Martinez M.J."/>
            <person name="Novotny C."/>
            <person name="Magnuson J.K."/>
            <person name="Spatafora J.W."/>
            <person name="Maurice S."/>
            <person name="Pangilinan J."/>
            <person name="Andreopoulos W."/>
            <person name="LaButti K."/>
            <person name="Hundley H."/>
            <person name="Na H."/>
            <person name="Kuo A."/>
            <person name="Barry K."/>
            <person name="Lipzen A."/>
            <person name="Henrissat B."/>
            <person name="Riley R."/>
            <person name="Ahrendt S."/>
            <person name="Nagy L.G."/>
            <person name="Grigoriev I.V."/>
            <person name="Martin F."/>
            <person name="Rosso M.N."/>
        </authorList>
    </citation>
    <scope>NUCLEOTIDE SEQUENCE</scope>
    <source>
        <strain evidence="1">CBS 384.51</strain>
    </source>
</reference>
<dbReference type="EMBL" id="MU274925">
    <property type="protein sequence ID" value="KAI0086213.1"/>
    <property type="molecule type" value="Genomic_DNA"/>
</dbReference>
<sequence length="55" mass="6285">MINLFSALAAIALSYLCFLSMSIFTSRFRCSSSSLLPRTVLNSPLFWLLLLFFFL</sequence>
<keyword evidence="2" id="KW-1185">Reference proteome</keyword>
<proteinExistence type="predicted"/>
<gene>
    <name evidence="1" type="ORF">BDY19DRAFT_961949</name>
</gene>
<evidence type="ECO:0000313" key="2">
    <source>
        <dbReference type="Proteomes" id="UP001055072"/>
    </source>
</evidence>
<name>A0ACB8TW47_9APHY</name>